<dbReference type="AlphaFoldDB" id="A0A0A2SNB8"/>
<organism evidence="1 2">
    <name type="scientific">Legionella norrlandica</name>
    <dbReference type="NCBI Taxonomy" id="1498499"/>
    <lineage>
        <taxon>Bacteria</taxon>
        <taxon>Pseudomonadati</taxon>
        <taxon>Pseudomonadota</taxon>
        <taxon>Gammaproteobacteria</taxon>
        <taxon>Legionellales</taxon>
        <taxon>Legionellaceae</taxon>
        <taxon>Legionella</taxon>
    </lineage>
</organism>
<sequence>MEVSAYERINLIGARFNPAKYADKVLHCTYKDSWEASLTEREEGIPAKHIELFKRAIGIIIKGIDNSSLRKDCGADCNILCGNVEVAQAIKNKLEEHNIKGYILDAAYANLLPRVEVLFPYDVKKINEILTEANNLLDRVVQRNGISIY</sequence>
<name>A0A0A2SNB8_9GAMM</name>
<comment type="caution">
    <text evidence="1">The sequence shown here is derived from an EMBL/GenBank/DDBJ whole genome shotgun (WGS) entry which is preliminary data.</text>
</comment>
<evidence type="ECO:0000313" key="2">
    <source>
        <dbReference type="Proteomes" id="UP000054422"/>
    </source>
</evidence>
<dbReference type="RefSeq" id="WP_035890770.1">
    <property type="nucleotide sequence ID" value="NZ_JNCF01000051.1"/>
</dbReference>
<protein>
    <submittedName>
        <fullName evidence="1">Uncharacterized protein</fullName>
    </submittedName>
</protein>
<dbReference type="Proteomes" id="UP000054422">
    <property type="component" value="Unassembled WGS sequence"/>
</dbReference>
<proteinExistence type="predicted"/>
<accession>A0A0A2SNB8</accession>
<keyword evidence="2" id="KW-1185">Reference proteome</keyword>
<gene>
    <name evidence="1" type="ORF">EP47_00840</name>
</gene>
<reference evidence="1 2" key="1">
    <citation type="submission" date="2014-05" db="EMBL/GenBank/DDBJ databases">
        <authorList>
            <person name="Rizzardi K."/>
            <person name="Winiecka-Krusnell J."/>
            <person name="Ramliden M."/>
            <person name="Alm E."/>
            <person name="Andersson S."/>
            <person name="Byfors S."/>
        </authorList>
    </citation>
    <scope>NUCLEOTIDE SEQUENCE [LARGE SCALE GENOMIC DNA]</scope>
    <source>
        <strain evidence="1 2">LEGN</strain>
    </source>
</reference>
<dbReference type="EMBL" id="JNCF01000051">
    <property type="protein sequence ID" value="KGP62635.1"/>
    <property type="molecule type" value="Genomic_DNA"/>
</dbReference>
<evidence type="ECO:0000313" key="1">
    <source>
        <dbReference type="EMBL" id="KGP62635.1"/>
    </source>
</evidence>